<accession>A0ABQ9KCK0</accession>
<comment type="caution">
    <text evidence="1">The sequence shown here is derived from an EMBL/GenBank/DDBJ whole genome shotgun (WGS) entry which is preliminary data.</text>
</comment>
<keyword evidence="2" id="KW-1185">Reference proteome</keyword>
<sequence length="96" mass="11391">MDSFSVQKCREIVKIPIANRVVEPKLVWHYSKFRIPSVKAVYFHLKKNQFLLEHQNSPSSSRLASPAFWKRMWSLNVPPKITNFMWRAYKNSLAIK</sequence>
<reference evidence="1 2" key="1">
    <citation type="journal article" date="2023" name="Plant Biotechnol. J.">
        <title>Chromosome-level wild Hevea brasiliensis genome provides new tools for genomic-assisted breeding and valuable loci to elevate rubber yield.</title>
        <authorList>
            <person name="Cheng H."/>
            <person name="Song X."/>
            <person name="Hu Y."/>
            <person name="Wu T."/>
            <person name="Yang Q."/>
            <person name="An Z."/>
            <person name="Feng S."/>
            <person name="Deng Z."/>
            <person name="Wu W."/>
            <person name="Zeng X."/>
            <person name="Tu M."/>
            <person name="Wang X."/>
            <person name="Huang H."/>
        </authorList>
    </citation>
    <scope>NUCLEOTIDE SEQUENCE [LARGE SCALE GENOMIC DNA]</scope>
    <source>
        <strain evidence="1">MT/VB/25A 57/8</strain>
    </source>
</reference>
<dbReference type="EMBL" id="JARPOI010000158">
    <property type="protein sequence ID" value="KAJ9129367.1"/>
    <property type="molecule type" value="Genomic_DNA"/>
</dbReference>
<organism evidence="1 2">
    <name type="scientific">Hevea brasiliensis</name>
    <name type="common">Para rubber tree</name>
    <name type="synonym">Siphonia brasiliensis</name>
    <dbReference type="NCBI Taxonomy" id="3981"/>
    <lineage>
        <taxon>Eukaryota</taxon>
        <taxon>Viridiplantae</taxon>
        <taxon>Streptophyta</taxon>
        <taxon>Embryophyta</taxon>
        <taxon>Tracheophyta</taxon>
        <taxon>Spermatophyta</taxon>
        <taxon>Magnoliopsida</taxon>
        <taxon>eudicotyledons</taxon>
        <taxon>Gunneridae</taxon>
        <taxon>Pentapetalae</taxon>
        <taxon>rosids</taxon>
        <taxon>fabids</taxon>
        <taxon>Malpighiales</taxon>
        <taxon>Euphorbiaceae</taxon>
        <taxon>Crotonoideae</taxon>
        <taxon>Micrandreae</taxon>
        <taxon>Hevea</taxon>
    </lineage>
</organism>
<evidence type="ECO:0008006" key="3">
    <source>
        <dbReference type="Google" id="ProtNLM"/>
    </source>
</evidence>
<feature type="non-terminal residue" evidence="1">
    <location>
        <position position="96"/>
    </location>
</feature>
<protein>
    <recommendedName>
        <fullName evidence="3">Reverse transcriptase zinc-binding domain-containing protein</fullName>
    </recommendedName>
</protein>
<name>A0ABQ9KCK0_HEVBR</name>
<evidence type="ECO:0000313" key="1">
    <source>
        <dbReference type="EMBL" id="KAJ9129367.1"/>
    </source>
</evidence>
<gene>
    <name evidence="1" type="ORF">P3X46_033849</name>
</gene>
<evidence type="ECO:0000313" key="2">
    <source>
        <dbReference type="Proteomes" id="UP001174677"/>
    </source>
</evidence>
<proteinExistence type="predicted"/>
<dbReference type="Proteomes" id="UP001174677">
    <property type="component" value="Unassembled WGS sequence"/>
</dbReference>